<accession>A0A8J5C3Q3</accession>
<dbReference type="EMBL" id="JACMSC010000020">
    <property type="protein sequence ID" value="KAG6471690.1"/>
    <property type="molecule type" value="Genomic_DNA"/>
</dbReference>
<dbReference type="Pfam" id="PF00183">
    <property type="entry name" value="HSP90"/>
    <property type="match status" value="1"/>
</dbReference>
<reference evidence="6 7" key="1">
    <citation type="submission" date="2020-08" db="EMBL/GenBank/DDBJ databases">
        <title>Plant Genome Project.</title>
        <authorList>
            <person name="Zhang R.-G."/>
        </authorList>
    </citation>
    <scope>NUCLEOTIDE SEQUENCE [LARGE SCALE GENOMIC DNA]</scope>
    <source>
        <tissue evidence="6">Rhizome</tissue>
    </source>
</reference>
<dbReference type="GO" id="GO:0005524">
    <property type="term" value="F:ATP binding"/>
    <property type="evidence" value="ECO:0007669"/>
    <property type="project" value="UniProtKB-KW"/>
</dbReference>
<evidence type="ECO:0000256" key="4">
    <source>
        <dbReference type="ARBA" id="ARBA00023186"/>
    </source>
</evidence>
<keyword evidence="3" id="KW-0067">ATP-binding</keyword>
<gene>
    <name evidence="6" type="ORF">ZIOFF_069136</name>
</gene>
<dbReference type="InterPro" id="IPR037196">
    <property type="entry name" value="HSP90_C"/>
</dbReference>
<evidence type="ECO:0000256" key="5">
    <source>
        <dbReference type="SAM" id="MobiDB-lite"/>
    </source>
</evidence>
<sequence length="351" mass="39258">MSAGVEVGSSSQAGASTEGGSSVVSPPAKLVKEVAHCTSPPVERGESIPEIEASTGSTVPRIPPSLSLFEELSRQAGPLKLFNTDDYAKSLHNLDVIVVSRAALMHPFLSYRQNIYTSITRYWYWNDQIRANRLLGIVAQRGTSTFLKALKENKDLGSDNGLIGQFGVRFYSAFLVAERPDDKFEFMDPSRIQGLVKNYSQFVSFPWQEKSGAVEVEKEEEPKEGEEAKPEVGFLLYDSIAFMGNLVSHFLLTGRVRIMRKRLVSKTFNMIQELSESEDKKRADRDIHYRGWGYNLLCDWMKQQLGDKVAKVQVSKRLCSSPCVLVSGKFGWSANMEGCVQEQPRQHGSKD</sequence>
<dbReference type="PANTHER" id="PTHR11528">
    <property type="entry name" value="HEAT SHOCK PROTEIN 90 FAMILY MEMBER"/>
    <property type="match status" value="1"/>
</dbReference>
<evidence type="ECO:0000313" key="7">
    <source>
        <dbReference type="Proteomes" id="UP000734854"/>
    </source>
</evidence>
<evidence type="ECO:0000313" key="6">
    <source>
        <dbReference type="EMBL" id="KAG6471690.1"/>
    </source>
</evidence>
<name>A0A8J5C3Q3_ZINOF</name>
<keyword evidence="4" id="KW-0143">Chaperone</keyword>
<dbReference type="Gene3D" id="1.20.120.790">
    <property type="entry name" value="Heat shock protein 90, C-terminal domain"/>
    <property type="match status" value="1"/>
</dbReference>
<comment type="caution">
    <text evidence="6">The sequence shown here is derived from an EMBL/GenBank/DDBJ whole genome shotgun (WGS) entry which is preliminary data.</text>
</comment>
<comment type="similarity">
    <text evidence="1">Belongs to the heat shock protein 90 family.</text>
</comment>
<keyword evidence="7" id="KW-1185">Reference proteome</keyword>
<dbReference type="InterPro" id="IPR036890">
    <property type="entry name" value="HATPase_C_sf"/>
</dbReference>
<evidence type="ECO:0000256" key="2">
    <source>
        <dbReference type="ARBA" id="ARBA00022741"/>
    </source>
</evidence>
<protein>
    <submittedName>
        <fullName evidence="6">Uncharacterized protein</fullName>
    </submittedName>
</protein>
<feature type="region of interest" description="Disordered" evidence="5">
    <location>
        <begin position="1"/>
        <end position="25"/>
    </location>
</feature>
<dbReference type="GO" id="GO:0016887">
    <property type="term" value="F:ATP hydrolysis activity"/>
    <property type="evidence" value="ECO:0007669"/>
    <property type="project" value="InterPro"/>
</dbReference>
<feature type="compositionally biased region" description="Polar residues" evidence="5">
    <location>
        <begin position="8"/>
        <end position="24"/>
    </location>
</feature>
<dbReference type="Proteomes" id="UP000734854">
    <property type="component" value="Unassembled WGS sequence"/>
</dbReference>
<organism evidence="6 7">
    <name type="scientific">Zingiber officinale</name>
    <name type="common">Ginger</name>
    <name type="synonym">Amomum zingiber</name>
    <dbReference type="NCBI Taxonomy" id="94328"/>
    <lineage>
        <taxon>Eukaryota</taxon>
        <taxon>Viridiplantae</taxon>
        <taxon>Streptophyta</taxon>
        <taxon>Embryophyta</taxon>
        <taxon>Tracheophyta</taxon>
        <taxon>Spermatophyta</taxon>
        <taxon>Magnoliopsida</taxon>
        <taxon>Liliopsida</taxon>
        <taxon>Zingiberales</taxon>
        <taxon>Zingiberaceae</taxon>
        <taxon>Zingiber</taxon>
    </lineage>
</organism>
<dbReference type="Gene3D" id="3.30.565.10">
    <property type="entry name" value="Histidine kinase-like ATPase, C-terminal domain"/>
    <property type="match status" value="1"/>
</dbReference>
<proteinExistence type="inferred from homology"/>
<dbReference type="SUPFAM" id="SSF110942">
    <property type="entry name" value="HSP90 C-terminal domain"/>
    <property type="match status" value="1"/>
</dbReference>
<keyword evidence="2" id="KW-0547">Nucleotide-binding</keyword>
<dbReference type="SUPFAM" id="SSF55874">
    <property type="entry name" value="ATPase domain of HSP90 chaperone/DNA topoisomerase II/histidine kinase"/>
    <property type="match status" value="1"/>
</dbReference>
<dbReference type="PRINTS" id="PR00775">
    <property type="entry name" value="HEATSHOCK90"/>
</dbReference>
<dbReference type="InterPro" id="IPR001404">
    <property type="entry name" value="Hsp90_fam"/>
</dbReference>
<dbReference type="AlphaFoldDB" id="A0A8J5C3Q3"/>
<dbReference type="GO" id="GO:0140662">
    <property type="term" value="F:ATP-dependent protein folding chaperone"/>
    <property type="evidence" value="ECO:0007669"/>
    <property type="project" value="InterPro"/>
</dbReference>
<evidence type="ECO:0000256" key="1">
    <source>
        <dbReference type="ARBA" id="ARBA00008239"/>
    </source>
</evidence>
<evidence type="ECO:0000256" key="3">
    <source>
        <dbReference type="ARBA" id="ARBA00022840"/>
    </source>
</evidence>
<dbReference type="GO" id="GO:0051082">
    <property type="term" value="F:unfolded protein binding"/>
    <property type="evidence" value="ECO:0007669"/>
    <property type="project" value="InterPro"/>
</dbReference>
<dbReference type="InterPro" id="IPR020575">
    <property type="entry name" value="Hsp90_N"/>
</dbReference>